<dbReference type="InterPro" id="IPR016152">
    <property type="entry name" value="PTrfase/Anion_transptr"/>
</dbReference>
<evidence type="ECO:0000313" key="2">
    <source>
        <dbReference type="EMBL" id="MPL77215.1"/>
    </source>
</evidence>
<name>A0A644UE02_9ZZZZ</name>
<comment type="caution">
    <text evidence="2">The sequence shown here is derived from an EMBL/GenBank/DDBJ whole genome shotgun (WGS) entry which is preliminary data.</text>
</comment>
<dbReference type="InterPro" id="IPR051541">
    <property type="entry name" value="PTS_SugarTrans_NitroReg"/>
</dbReference>
<dbReference type="Gene3D" id="3.40.930.10">
    <property type="entry name" value="Mannitol-specific EII, Chain A"/>
    <property type="match status" value="1"/>
</dbReference>
<dbReference type="Pfam" id="PF00359">
    <property type="entry name" value="PTS_EIIA_2"/>
    <property type="match status" value="1"/>
</dbReference>
<accession>A0A644UE02</accession>
<dbReference type="PANTHER" id="PTHR47738">
    <property type="entry name" value="PTS SYSTEM FRUCTOSE-LIKE EIIA COMPONENT-RELATED"/>
    <property type="match status" value="1"/>
</dbReference>
<dbReference type="InterPro" id="IPR002178">
    <property type="entry name" value="PTS_EIIA_type-2_dom"/>
</dbReference>
<protein>
    <submittedName>
        <fullName evidence="2">PTS system fructose-specific EIIABC component</fullName>
    </submittedName>
</protein>
<dbReference type="PROSITE" id="PS51094">
    <property type="entry name" value="PTS_EIIA_TYPE_2"/>
    <property type="match status" value="1"/>
</dbReference>
<feature type="domain" description="PTS EIIA type-2" evidence="1">
    <location>
        <begin position="5"/>
        <end position="148"/>
    </location>
</feature>
<proteinExistence type="predicted"/>
<organism evidence="2">
    <name type="scientific">bioreactor metagenome</name>
    <dbReference type="NCBI Taxonomy" id="1076179"/>
    <lineage>
        <taxon>unclassified sequences</taxon>
        <taxon>metagenomes</taxon>
        <taxon>ecological metagenomes</taxon>
    </lineage>
</organism>
<gene>
    <name evidence="2" type="primary">fruA_2</name>
    <name evidence="2" type="ORF">SDC9_23068</name>
</gene>
<dbReference type="SUPFAM" id="SSF55804">
    <property type="entry name" value="Phoshotransferase/anion transport protein"/>
    <property type="match status" value="1"/>
</dbReference>
<reference evidence="2" key="1">
    <citation type="submission" date="2019-08" db="EMBL/GenBank/DDBJ databases">
        <authorList>
            <person name="Kucharzyk K."/>
            <person name="Murdoch R.W."/>
            <person name="Higgins S."/>
            <person name="Loffler F."/>
        </authorList>
    </citation>
    <scope>NUCLEOTIDE SEQUENCE</scope>
</reference>
<evidence type="ECO:0000259" key="1">
    <source>
        <dbReference type="PROSITE" id="PS51094"/>
    </source>
</evidence>
<dbReference type="CDD" id="cd00211">
    <property type="entry name" value="PTS_IIA_fru"/>
    <property type="match status" value="1"/>
</dbReference>
<dbReference type="AlphaFoldDB" id="A0A644UE02"/>
<dbReference type="EMBL" id="VSSQ01000104">
    <property type="protein sequence ID" value="MPL77215.1"/>
    <property type="molecule type" value="Genomic_DNA"/>
</dbReference>
<sequence length="148" mass="16305">MDLMTVLKPELVALHLSGENKDQIIDELVNVAMKSGKVRDKAEAKASVLEREGRMSTGMKHGIAIPHGKTQAVSELVACVGVSDREVDFEALDRKGCRIFIMTLSPPDKTGPHLQFLAEVSMLFRSEEKRQAILKAKSPEELLAILKP</sequence>
<dbReference type="PANTHER" id="PTHR47738:SF2">
    <property type="entry name" value="PTS SYSTEM FRUCTOSE-LIKE EIIA COMPONENT"/>
    <property type="match status" value="1"/>
</dbReference>